<dbReference type="AlphaFoldDB" id="I4FW55"/>
<gene>
    <name evidence="1" type="ORF">MICAB_690002</name>
</gene>
<evidence type="ECO:0000313" key="1">
    <source>
        <dbReference type="EMBL" id="CCH99880.1"/>
    </source>
</evidence>
<dbReference type="Proteomes" id="UP000003172">
    <property type="component" value="Unassembled WGS sequence"/>
</dbReference>
<name>I4FW55_MICAE</name>
<sequence length="44" mass="5247">MLNLILNLLGSNFGNKSKNIQEYQESPQLNYWVLRYLVWFDRGA</sequence>
<evidence type="ECO:0000313" key="2">
    <source>
        <dbReference type="Proteomes" id="UP000003172"/>
    </source>
</evidence>
<protein>
    <submittedName>
        <fullName evidence="1">Uncharacterized protein</fullName>
    </submittedName>
</protein>
<accession>I4FW55</accession>
<reference evidence="1 2" key="1">
    <citation type="submission" date="2012-04" db="EMBL/GenBank/DDBJ databases">
        <authorList>
            <person name="Genoscope - CEA"/>
        </authorList>
    </citation>
    <scope>NUCLEOTIDE SEQUENCE [LARGE SCALE GENOMIC DNA]</scope>
    <source>
        <strain evidence="1 2">9717</strain>
    </source>
</reference>
<proteinExistence type="predicted"/>
<dbReference type="HOGENOM" id="CLU_3218649_0_0_3"/>
<comment type="caution">
    <text evidence="1">The sequence shown here is derived from an EMBL/GenBank/DDBJ whole genome shotgun (WGS) entry which is preliminary data.</text>
</comment>
<dbReference type="EMBL" id="CAII01000656">
    <property type="protein sequence ID" value="CCH99880.1"/>
    <property type="molecule type" value="Genomic_DNA"/>
</dbReference>
<organism evidence="1 2">
    <name type="scientific">Microcystis aeruginosa PCC 9717</name>
    <dbReference type="NCBI Taxonomy" id="1160286"/>
    <lineage>
        <taxon>Bacteria</taxon>
        <taxon>Bacillati</taxon>
        <taxon>Cyanobacteriota</taxon>
        <taxon>Cyanophyceae</taxon>
        <taxon>Oscillatoriophycideae</taxon>
        <taxon>Chroococcales</taxon>
        <taxon>Microcystaceae</taxon>
        <taxon>Microcystis</taxon>
    </lineage>
</organism>